<accession>A0ABN6X7A9</accession>
<keyword evidence="1" id="KW-0812">Transmembrane</keyword>
<keyword evidence="1" id="KW-0472">Membrane</keyword>
<keyword evidence="1" id="KW-1133">Transmembrane helix</keyword>
<keyword evidence="3" id="KW-1185">Reference proteome</keyword>
<name>A0ABN6X7A9_9MICO</name>
<proteinExistence type="predicted"/>
<organism evidence="2 3">
    <name type="scientific">Microbacterium suwonense</name>
    <dbReference type="NCBI Taxonomy" id="683047"/>
    <lineage>
        <taxon>Bacteria</taxon>
        <taxon>Bacillati</taxon>
        <taxon>Actinomycetota</taxon>
        <taxon>Actinomycetes</taxon>
        <taxon>Micrococcales</taxon>
        <taxon>Microbacteriaceae</taxon>
        <taxon>Microbacterium</taxon>
    </lineage>
</organism>
<sequence length="106" mass="10750">MAHGEKIVAIVSPLVLFGILLLLSLPAYAVSGGVVVHEAGGTGSAPEASNPLVPTLVDSAHLLILLLVLVAIPASGLWLLWRMRGRTAPDAPPHPAHACILGAAAS</sequence>
<reference evidence="3" key="1">
    <citation type="journal article" date="2019" name="Int. J. Syst. Evol. Microbiol.">
        <title>The Global Catalogue of Microorganisms (GCM) 10K type strain sequencing project: providing services to taxonomists for standard genome sequencing and annotation.</title>
        <authorList>
            <consortium name="The Broad Institute Genomics Platform"/>
            <consortium name="The Broad Institute Genome Sequencing Center for Infectious Disease"/>
            <person name="Wu L."/>
            <person name="Ma J."/>
        </authorList>
    </citation>
    <scope>NUCLEOTIDE SEQUENCE [LARGE SCALE GENOMIC DNA]</scope>
    <source>
        <strain evidence="3">NBRC 106310</strain>
    </source>
</reference>
<evidence type="ECO:0000256" key="1">
    <source>
        <dbReference type="SAM" id="Phobius"/>
    </source>
</evidence>
<feature type="transmembrane region" description="Helical" evidence="1">
    <location>
        <begin position="60"/>
        <end position="81"/>
    </location>
</feature>
<gene>
    <name evidence="2" type="ORF">GCM10025863_31930</name>
</gene>
<evidence type="ECO:0000313" key="3">
    <source>
        <dbReference type="Proteomes" id="UP001321543"/>
    </source>
</evidence>
<protein>
    <submittedName>
        <fullName evidence="2">Uncharacterized protein</fullName>
    </submittedName>
</protein>
<dbReference type="Proteomes" id="UP001321543">
    <property type="component" value="Chromosome"/>
</dbReference>
<dbReference type="EMBL" id="AP027728">
    <property type="protein sequence ID" value="BDZ40579.1"/>
    <property type="molecule type" value="Genomic_DNA"/>
</dbReference>
<evidence type="ECO:0000313" key="2">
    <source>
        <dbReference type="EMBL" id="BDZ40579.1"/>
    </source>
</evidence>